<evidence type="ECO:0000313" key="3">
    <source>
        <dbReference type="Proteomes" id="UP000479043"/>
    </source>
</evidence>
<dbReference type="RefSeq" id="WP_160972115.1">
    <property type="nucleotide sequence ID" value="NZ_WWEN01000002.1"/>
</dbReference>
<protein>
    <recommendedName>
        <fullName evidence="4">Lipoprotein</fullName>
    </recommendedName>
</protein>
<evidence type="ECO:0000313" key="2">
    <source>
        <dbReference type="EMBL" id="MYM54420.1"/>
    </source>
</evidence>
<dbReference type="Proteomes" id="UP000479043">
    <property type="component" value="Unassembled WGS sequence"/>
</dbReference>
<sequence>MKKFRTAIMLAIGLGVSACASVDTASRNMPLETPQMLPAAPVVAVADYNIKVSRSLRVSEANLYYPMGDIVWRGDAIGDRHEQVARIFQDSLTQVQQQNQEGALPVVVDIDLLRFHALTEKTRYTIGGVHSIHFNMTVRNPVTGEVIVPTYEVKADLRGYGGSKAIAAEQQGLTQKLRITHHLTNVIAQELAAPGSAPEGVTELVAGLETAPQG</sequence>
<proteinExistence type="predicted"/>
<dbReference type="EMBL" id="WWEN01000002">
    <property type="protein sequence ID" value="MYM54420.1"/>
    <property type="molecule type" value="Genomic_DNA"/>
</dbReference>
<feature type="signal peptide" evidence="1">
    <location>
        <begin position="1"/>
        <end position="20"/>
    </location>
</feature>
<reference evidence="2 3" key="1">
    <citation type="submission" date="2020-01" db="EMBL/GenBank/DDBJ databases">
        <authorList>
            <person name="Chen S."/>
        </authorList>
    </citation>
    <scope>NUCLEOTIDE SEQUENCE [LARGE SCALE GENOMIC DNA]</scope>
    <source>
        <strain evidence="2 3">GS-10</strain>
    </source>
</reference>
<name>A0A6L8LIY0_9RHOB</name>
<accession>A0A6L8LIY0</accession>
<evidence type="ECO:0008006" key="4">
    <source>
        <dbReference type="Google" id="ProtNLM"/>
    </source>
</evidence>
<feature type="chain" id="PRO_5026922943" description="Lipoprotein" evidence="1">
    <location>
        <begin position="21"/>
        <end position="214"/>
    </location>
</feature>
<organism evidence="2 3">
    <name type="scientific">Thalassovita mangrovi</name>
    <dbReference type="NCBI Taxonomy" id="2692236"/>
    <lineage>
        <taxon>Bacteria</taxon>
        <taxon>Pseudomonadati</taxon>
        <taxon>Pseudomonadota</taxon>
        <taxon>Alphaproteobacteria</taxon>
        <taxon>Rhodobacterales</taxon>
        <taxon>Roseobacteraceae</taxon>
        <taxon>Thalassovita</taxon>
    </lineage>
</organism>
<dbReference type="AlphaFoldDB" id="A0A6L8LIY0"/>
<keyword evidence="3" id="KW-1185">Reference proteome</keyword>
<dbReference type="Pfam" id="PF20569">
    <property type="entry name" value="DUF6778"/>
    <property type="match status" value="1"/>
</dbReference>
<keyword evidence="1" id="KW-0732">Signal</keyword>
<dbReference type="PROSITE" id="PS51257">
    <property type="entry name" value="PROKAR_LIPOPROTEIN"/>
    <property type="match status" value="1"/>
</dbReference>
<dbReference type="InterPro" id="IPR046705">
    <property type="entry name" value="DUF6778"/>
</dbReference>
<evidence type="ECO:0000256" key="1">
    <source>
        <dbReference type="SAM" id="SignalP"/>
    </source>
</evidence>
<gene>
    <name evidence="2" type="ORF">GR167_03825</name>
</gene>
<comment type="caution">
    <text evidence="2">The sequence shown here is derived from an EMBL/GenBank/DDBJ whole genome shotgun (WGS) entry which is preliminary data.</text>
</comment>